<evidence type="ECO:0000313" key="3">
    <source>
        <dbReference type="Proteomes" id="UP000002669"/>
    </source>
</evidence>
<protein>
    <submittedName>
        <fullName evidence="2">Uncharacterized protein</fullName>
    </submittedName>
</protein>
<dbReference type="RefSeq" id="XP_003171033.1">
    <property type="nucleotide sequence ID" value="XM_003170985.1"/>
</dbReference>
<dbReference type="OMA" id="VEWMIIV"/>
<feature type="transmembrane region" description="Helical" evidence="1">
    <location>
        <begin position="466"/>
        <end position="487"/>
    </location>
</feature>
<name>E4V1W0_ARTGP</name>
<accession>E4V1W0</accession>
<keyword evidence="1" id="KW-1133">Transmembrane helix</keyword>
<dbReference type="AlphaFoldDB" id="E4V1W0"/>
<gene>
    <name evidence="2" type="ORF">MGYG_07030</name>
</gene>
<sequence>MRDKSSSMVSQIFNNRCSQLLTLAVCFYAANVSASNYSSIVDIWPDMANLSAEPRQPGVSYITGGLSLFHCCKIALNASVQIEDGRLSFVPGQTFLHGDPQVFAGYPNPCNGPPYTGYEASVPQGTISYSWCAERCPGWQRIDLHDVKAWVQQMLSYTLPAAIFSTNIPRRRQLRIPSQYFPRLTFLSFLSLAYKLPIATFLATVDVVLWLVVVFCLSGPMMLSGLYGSLLDHKVLRQLATNSTLRSLTFKQRCHLTMILPLGSLDQKPAWEASVSVVKRLPDLTAVATDRDRLVGRKIRMLLQTQQMFGSALGIGVLFFISAFIYACLELQDNLGGSYVYHEQLTSAEGVFSHNLAFGIFWMVIPHVAIIANMTLMSSDLTSWDLVALEHVPESHQVDPQLRKGEGIWHRVLRHFGLCSRDTSALSYKVAWQWDQGRCKMGWVERYIEEYPRLGRSLRTQLRISSLEMVCSIWLPALFILLVPSALGCLIRYVSVFATTPLVGIGCKSIIPIVYLAAQFCGVLRVFYVLFAFAAGVASVGGTIAVDLGMTNNCLCLIPVSVHLMSQWMKRFDPSAVTFLSSNVNEGKYYASQFWLNCGIATAAFLFAMMYLGWWWSRSLWTQFYALCDEISGSLEKIAAQKIRTVFKGYRIPTTEIHQRPPSPSYCGNFLHASQTARYRDWETALGRSAFILVPNYPDGAFFLATGLDILRLCQLRNLLPRLVAAIVGGLVDYRSRCHSRYQGSIYIYSLALTIKQTDHHCSAQEIN</sequence>
<dbReference type="HOGENOM" id="CLU_011353_0_0_1"/>
<feature type="transmembrane region" description="Helical" evidence="1">
    <location>
        <begin position="356"/>
        <end position="376"/>
    </location>
</feature>
<feature type="transmembrane region" description="Helical" evidence="1">
    <location>
        <begin position="525"/>
        <end position="545"/>
    </location>
</feature>
<dbReference type="Proteomes" id="UP000002669">
    <property type="component" value="Unassembled WGS sequence"/>
</dbReference>
<keyword evidence="3" id="KW-1185">Reference proteome</keyword>
<dbReference type="EMBL" id="DS989827">
    <property type="protein sequence ID" value="EFR04025.1"/>
    <property type="molecule type" value="Genomic_DNA"/>
</dbReference>
<feature type="transmembrane region" description="Helical" evidence="1">
    <location>
        <begin position="180"/>
        <end position="202"/>
    </location>
</feature>
<evidence type="ECO:0000313" key="2">
    <source>
        <dbReference type="EMBL" id="EFR04025.1"/>
    </source>
</evidence>
<keyword evidence="1" id="KW-0472">Membrane</keyword>
<keyword evidence="1" id="KW-0812">Transmembrane</keyword>
<dbReference type="GeneID" id="10026279"/>
<proteinExistence type="predicted"/>
<dbReference type="OrthoDB" id="5392263at2759"/>
<feature type="transmembrane region" description="Helical" evidence="1">
    <location>
        <begin position="594"/>
        <end position="616"/>
    </location>
</feature>
<feature type="transmembrane region" description="Helical" evidence="1">
    <location>
        <begin position="308"/>
        <end position="327"/>
    </location>
</feature>
<feature type="transmembrane region" description="Helical" evidence="1">
    <location>
        <begin position="208"/>
        <end position="230"/>
    </location>
</feature>
<dbReference type="VEuPathDB" id="FungiDB:MGYG_07030"/>
<dbReference type="eggNOG" id="ENOG502SH6B">
    <property type="taxonomic scope" value="Eukaryota"/>
</dbReference>
<organism evidence="3">
    <name type="scientific">Arthroderma gypseum (strain ATCC MYA-4604 / CBS 118893)</name>
    <name type="common">Microsporum gypseum</name>
    <dbReference type="NCBI Taxonomy" id="535722"/>
    <lineage>
        <taxon>Eukaryota</taxon>
        <taxon>Fungi</taxon>
        <taxon>Dikarya</taxon>
        <taxon>Ascomycota</taxon>
        <taxon>Pezizomycotina</taxon>
        <taxon>Eurotiomycetes</taxon>
        <taxon>Eurotiomycetidae</taxon>
        <taxon>Onygenales</taxon>
        <taxon>Arthrodermataceae</taxon>
        <taxon>Nannizzia</taxon>
    </lineage>
</organism>
<evidence type="ECO:0000256" key="1">
    <source>
        <dbReference type="SAM" id="Phobius"/>
    </source>
</evidence>
<reference evidence="3" key="1">
    <citation type="journal article" date="2012" name="MBio">
        <title>Comparative genome analysis of Trichophyton rubrum and related dermatophytes reveals candidate genes involved in infection.</title>
        <authorList>
            <person name="Martinez D.A."/>
            <person name="Oliver B.G."/>
            <person name="Graeser Y."/>
            <person name="Goldberg J.M."/>
            <person name="Li W."/>
            <person name="Martinez-Rossi N.M."/>
            <person name="Monod M."/>
            <person name="Shelest E."/>
            <person name="Barton R.C."/>
            <person name="Birch E."/>
            <person name="Brakhage A.A."/>
            <person name="Chen Z."/>
            <person name="Gurr S.J."/>
            <person name="Heiman D."/>
            <person name="Heitman J."/>
            <person name="Kosti I."/>
            <person name="Rossi A."/>
            <person name="Saif S."/>
            <person name="Samalova M."/>
            <person name="Saunders C.W."/>
            <person name="Shea T."/>
            <person name="Summerbell R.C."/>
            <person name="Xu J."/>
            <person name="Young S."/>
            <person name="Zeng Q."/>
            <person name="Birren B.W."/>
            <person name="Cuomo C.A."/>
            <person name="White T.C."/>
        </authorList>
    </citation>
    <scope>NUCLEOTIDE SEQUENCE [LARGE SCALE GENOMIC DNA]</scope>
    <source>
        <strain evidence="3">ATCC MYA-4604 / CBS 118893</strain>
    </source>
</reference>
<feature type="transmembrane region" description="Helical" evidence="1">
    <location>
        <begin position="493"/>
        <end position="518"/>
    </location>
</feature>
<dbReference type="InParanoid" id="E4V1W0"/>